<dbReference type="Pfam" id="PF09361">
    <property type="entry name" value="Phasin_2"/>
    <property type="match status" value="1"/>
</dbReference>
<name>A0A328B165_9CAUL</name>
<proteinExistence type="predicted"/>
<dbReference type="EMBL" id="QFYP01000001">
    <property type="protein sequence ID" value="RAK60315.1"/>
    <property type="molecule type" value="Genomic_DNA"/>
</dbReference>
<dbReference type="AlphaFoldDB" id="A0A328B165"/>
<dbReference type="InterPro" id="IPR018968">
    <property type="entry name" value="Phasin"/>
</dbReference>
<accession>A0A328B165</accession>
<dbReference type="Proteomes" id="UP000249842">
    <property type="component" value="Unassembled WGS sequence"/>
</dbReference>
<reference evidence="4" key="1">
    <citation type="submission" date="2018-05" db="EMBL/GenBank/DDBJ databases">
        <authorList>
            <person name="Li X."/>
        </authorList>
    </citation>
    <scope>NUCLEOTIDE SEQUENCE [LARGE SCALE GENOMIC DNA]</scope>
    <source>
        <strain evidence="4">HKS-05</strain>
    </source>
</reference>
<organism evidence="3 4">
    <name type="scientific">Phenylobacterium hankyongense</name>
    <dbReference type="NCBI Taxonomy" id="1813876"/>
    <lineage>
        <taxon>Bacteria</taxon>
        <taxon>Pseudomonadati</taxon>
        <taxon>Pseudomonadota</taxon>
        <taxon>Alphaproteobacteria</taxon>
        <taxon>Caulobacterales</taxon>
        <taxon>Caulobacteraceae</taxon>
        <taxon>Phenylobacterium</taxon>
    </lineage>
</organism>
<feature type="domain" description="Phasin" evidence="2">
    <location>
        <begin position="114"/>
        <end position="210"/>
    </location>
</feature>
<keyword evidence="4" id="KW-1185">Reference proteome</keyword>
<evidence type="ECO:0000313" key="4">
    <source>
        <dbReference type="Proteomes" id="UP000249842"/>
    </source>
</evidence>
<evidence type="ECO:0000313" key="3">
    <source>
        <dbReference type="EMBL" id="RAK60315.1"/>
    </source>
</evidence>
<feature type="region of interest" description="Disordered" evidence="1">
    <location>
        <begin position="1"/>
        <end position="68"/>
    </location>
</feature>
<dbReference type="OrthoDB" id="8019734at2"/>
<dbReference type="RefSeq" id="WP_111457608.1">
    <property type="nucleotide sequence ID" value="NZ_QFYP01000001.1"/>
</dbReference>
<evidence type="ECO:0000259" key="2">
    <source>
        <dbReference type="Pfam" id="PF09361"/>
    </source>
</evidence>
<protein>
    <recommendedName>
        <fullName evidence="2">Phasin domain-containing protein</fullName>
    </recommendedName>
</protein>
<evidence type="ECO:0000256" key="1">
    <source>
        <dbReference type="SAM" id="MobiDB-lite"/>
    </source>
</evidence>
<comment type="caution">
    <text evidence="3">The sequence shown here is derived from an EMBL/GenBank/DDBJ whole genome shotgun (WGS) entry which is preliminary data.</text>
</comment>
<gene>
    <name evidence="3" type="ORF">DJ021_11110</name>
</gene>
<sequence length="217" mass="22680">MANSENPGTAGTPKNGGRTGPPPTAADHPAEAGSRSFDARQAADNARAAAAAVADKASEASRAAAKANSEIVQTHMETAEEAMRSNMEAWTRTYEGLTQNWKRALGVASPNPDLAEQAAQNVRAVSQASSVLAKGAQDASRAWFELTQKTVRTNLEALTQVAGCRSVQEVVTVHSNLLRDNLQQAMESGEAIARASSDAIREATGAMQSQAQPPARG</sequence>
<feature type="compositionally biased region" description="Low complexity" evidence="1">
    <location>
        <begin position="39"/>
        <end position="68"/>
    </location>
</feature>